<protein>
    <recommendedName>
        <fullName evidence="2">C-type lectin domain-containing protein</fullName>
    </recommendedName>
</protein>
<evidence type="ECO:0000259" key="2">
    <source>
        <dbReference type="PROSITE" id="PS50041"/>
    </source>
</evidence>
<feature type="domain" description="C-type lectin" evidence="2">
    <location>
        <begin position="45"/>
        <end position="173"/>
    </location>
</feature>
<evidence type="ECO:0000313" key="4">
    <source>
        <dbReference type="Proteomes" id="UP001642483"/>
    </source>
</evidence>
<dbReference type="EMBL" id="CAWYQH010000119">
    <property type="protein sequence ID" value="CAK8691370.1"/>
    <property type="molecule type" value="Genomic_DNA"/>
</dbReference>
<accession>A0ABP0GHZ0</accession>
<dbReference type="PROSITE" id="PS50041">
    <property type="entry name" value="C_TYPE_LECTIN_2"/>
    <property type="match status" value="1"/>
</dbReference>
<evidence type="ECO:0000256" key="1">
    <source>
        <dbReference type="SAM" id="SignalP"/>
    </source>
</evidence>
<dbReference type="SUPFAM" id="SSF56436">
    <property type="entry name" value="C-type lectin-like"/>
    <property type="match status" value="1"/>
</dbReference>
<dbReference type="InterPro" id="IPR050111">
    <property type="entry name" value="C-type_lectin/snaclec_domain"/>
</dbReference>
<dbReference type="Pfam" id="PF00059">
    <property type="entry name" value="Lectin_C"/>
    <property type="match status" value="1"/>
</dbReference>
<dbReference type="InterPro" id="IPR016187">
    <property type="entry name" value="CTDL_fold"/>
</dbReference>
<dbReference type="CDD" id="cd00037">
    <property type="entry name" value="CLECT"/>
    <property type="match status" value="1"/>
</dbReference>
<feature type="signal peptide" evidence="1">
    <location>
        <begin position="1"/>
        <end position="17"/>
    </location>
</feature>
<dbReference type="InterPro" id="IPR001304">
    <property type="entry name" value="C-type_lectin-like"/>
</dbReference>
<evidence type="ECO:0000313" key="3">
    <source>
        <dbReference type="EMBL" id="CAK8691370.1"/>
    </source>
</evidence>
<comment type="caution">
    <text evidence="3">The sequence shown here is derived from an EMBL/GenBank/DDBJ whole genome shotgun (WGS) entry which is preliminary data.</text>
</comment>
<sequence length="177" mass="20312">MILVLVVISLFFHNCRGSPIDCHYEVSKLRKELQASVASEWFVPFNGYKYRLTRRGTWTETRSECQELGGDLATVGARDSYARRIIWLRLGKPMAWIGLHDLEREGEYTWIDGVLGDRNLDWNDGEPNNAELYEERIGVADSRIFLGDEDCGNLYQGKLSDEHCAFTFPGLCEKKVN</sequence>
<dbReference type="Gene3D" id="3.10.100.10">
    <property type="entry name" value="Mannose-Binding Protein A, subunit A"/>
    <property type="match status" value="1"/>
</dbReference>
<dbReference type="InterPro" id="IPR016186">
    <property type="entry name" value="C-type_lectin-like/link_sf"/>
</dbReference>
<keyword evidence="4" id="KW-1185">Reference proteome</keyword>
<keyword evidence="1" id="KW-0732">Signal</keyword>
<dbReference type="Proteomes" id="UP001642483">
    <property type="component" value="Unassembled WGS sequence"/>
</dbReference>
<proteinExistence type="predicted"/>
<dbReference type="PANTHER" id="PTHR22803">
    <property type="entry name" value="MANNOSE, PHOSPHOLIPASE, LECTIN RECEPTOR RELATED"/>
    <property type="match status" value="1"/>
</dbReference>
<name>A0ABP0GHZ0_CLALP</name>
<organism evidence="3 4">
    <name type="scientific">Clavelina lepadiformis</name>
    <name type="common">Light-bulb sea squirt</name>
    <name type="synonym">Ascidia lepadiformis</name>
    <dbReference type="NCBI Taxonomy" id="159417"/>
    <lineage>
        <taxon>Eukaryota</taxon>
        <taxon>Metazoa</taxon>
        <taxon>Chordata</taxon>
        <taxon>Tunicata</taxon>
        <taxon>Ascidiacea</taxon>
        <taxon>Aplousobranchia</taxon>
        <taxon>Clavelinidae</taxon>
        <taxon>Clavelina</taxon>
    </lineage>
</organism>
<feature type="chain" id="PRO_5046689715" description="C-type lectin domain-containing protein" evidence="1">
    <location>
        <begin position="18"/>
        <end position="177"/>
    </location>
</feature>
<reference evidence="3 4" key="1">
    <citation type="submission" date="2024-02" db="EMBL/GenBank/DDBJ databases">
        <authorList>
            <person name="Daric V."/>
            <person name="Darras S."/>
        </authorList>
    </citation>
    <scope>NUCLEOTIDE SEQUENCE [LARGE SCALE GENOMIC DNA]</scope>
</reference>
<dbReference type="SMART" id="SM00034">
    <property type="entry name" value="CLECT"/>
    <property type="match status" value="1"/>
</dbReference>
<gene>
    <name evidence="3" type="ORF">CVLEPA_LOCUS23933</name>
</gene>